<feature type="domain" description="NADPH-dependent FMN reductase-like" evidence="3">
    <location>
        <begin position="3"/>
        <end position="152"/>
    </location>
</feature>
<dbReference type="AlphaFoldDB" id="C7N5I4"/>
<accession>C7N5I4</accession>
<dbReference type="InterPro" id="IPR029039">
    <property type="entry name" value="Flavoprotein-like_sf"/>
</dbReference>
<dbReference type="PANTHER" id="PTHR43278">
    <property type="entry name" value="NAD(P)H-DEPENDENT FMN-CONTAINING OXIDOREDUCTASE YWQN-RELATED"/>
    <property type="match status" value="1"/>
</dbReference>
<dbReference type="HOGENOM" id="CLU_050993_3_3_11"/>
<evidence type="ECO:0000256" key="1">
    <source>
        <dbReference type="ARBA" id="ARBA00022630"/>
    </source>
</evidence>
<dbReference type="Proteomes" id="UP000002026">
    <property type="component" value="Chromosome"/>
</dbReference>
<evidence type="ECO:0000256" key="2">
    <source>
        <dbReference type="ARBA" id="ARBA00022643"/>
    </source>
</evidence>
<keyword evidence="5" id="KW-1185">Reference proteome</keyword>
<keyword evidence="1" id="KW-0285">Flavoprotein</keyword>
<dbReference type="EMBL" id="CP001684">
    <property type="protein sequence ID" value="ACV22169.1"/>
    <property type="molecule type" value="Genomic_DNA"/>
</dbReference>
<organism evidence="4 5">
    <name type="scientific">Slackia heliotrinireducens (strain ATCC 29202 / DSM 20476 / NCTC 11029 / RHS 1)</name>
    <name type="common">Peptococcus heliotrinreducens</name>
    <dbReference type="NCBI Taxonomy" id="471855"/>
    <lineage>
        <taxon>Bacteria</taxon>
        <taxon>Bacillati</taxon>
        <taxon>Actinomycetota</taxon>
        <taxon>Coriobacteriia</taxon>
        <taxon>Eggerthellales</taxon>
        <taxon>Eggerthellaceae</taxon>
        <taxon>Slackia</taxon>
    </lineage>
</organism>
<dbReference type="Gene3D" id="3.40.50.360">
    <property type="match status" value="1"/>
</dbReference>
<dbReference type="eggNOG" id="COG0655">
    <property type="taxonomic scope" value="Bacteria"/>
</dbReference>
<sequence>MSKTLLINGSPREHGCTAIALEEVAGALAADGVETETLWLGTKPMQDCIACGKCSETGTCVFKDIVSETAARFDEFDGLVVGSPVYYSGPTGRLQSFMDRFFYSTPASKLEGKLAACVVSCRRGGATASFERLNQFFLISNMMVVGSQYWNLIHGPRADQVEQDLEGLQTMRTLGHNMAWMLKMQEAGKAAGIQAPEREAKLFTNFNR</sequence>
<dbReference type="PANTHER" id="PTHR43278:SF4">
    <property type="entry name" value="NAD(P)H-DEPENDENT FMN-CONTAINING OXIDOREDUCTASE YWQN-RELATED"/>
    <property type="match status" value="1"/>
</dbReference>
<keyword evidence="2" id="KW-0288">FMN</keyword>
<dbReference type="InterPro" id="IPR005025">
    <property type="entry name" value="FMN_Rdtase-like_dom"/>
</dbReference>
<name>C7N5I4_SLAHD</name>
<evidence type="ECO:0000313" key="5">
    <source>
        <dbReference type="Proteomes" id="UP000002026"/>
    </source>
</evidence>
<dbReference type="KEGG" id="shi:Shel_11340"/>
<dbReference type="Pfam" id="PF03358">
    <property type="entry name" value="FMN_red"/>
    <property type="match status" value="1"/>
</dbReference>
<dbReference type="RefSeq" id="WP_012798272.1">
    <property type="nucleotide sequence ID" value="NC_013165.1"/>
</dbReference>
<gene>
    <name evidence="4" type="ordered locus">Shel_11340</name>
</gene>
<reference evidence="4 5" key="1">
    <citation type="journal article" date="2009" name="Stand. Genomic Sci.">
        <title>Complete genome sequence of Slackia heliotrinireducens type strain (RHS 1).</title>
        <authorList>
            <person name="Pukall R."/>
            <person name="Lapidus A."/>
            <person name="Nolan M."/>
            <person name="Copeland A."/>
            <person name="Glavina Del Rio T."/>
            <person name="Lucas S."/>
            <person name="Chen F."/>
            <person name="Tice H."/>
            <person name="Cheng J.F."/>
            <person name="Chertkov O."/>
            <person name="Bruce D."/>
            <person name="Goodwin L."/>
            <person name="Kuske C."/>
            <person name="Brettin T."/>
            <person name="Detter J.C."/>
            <person name="Han C."/>
            <person name="Pitluck S."/>
            <person name="Pati A."/>
            <person name="Mavrommatis K."/>
            <person name="Ivanova N."/>
            <person name="Ovchinnikova G."/>
            <person name="Chen A."/>
            <person name="Palaniappan K."/>
            <person name="Schneider S."/>
            <person name="Rohde M."/>
            <person name="Chain P."/>
            <person name="D'haeseleer P."/>
            <person name="Goker M."/>
            <person name="Bristow J."/>
            <person name="Eisen J.A."/>
            <person name="Markowitz V."/>
            <person name="Kyrpides N.C."/>
            <person name="Klenk H.P."/>
            <person name="Hugenholtz P."/>
        </authorList>
    </citation>
    <scope>NUCLEOTIDE SEQUENCE [LARGE SCALE GENOMIC DNA]</scope>
    <source>
        <strain evidence="5">ATCC 29202 / DSM 20476 / NCTC 11029 / RHS 1</strain>
    </source>
</reference>
<dbReference type="SUPFAM" id="SSF52218">
    <property type="entry name" value="Flavoproteins"/>
    <property type="match status" value="1"/>
</dbReference>
<proteinExistence type="predicted"/>
<protein>
    <submittedName>
        <fullName evidence="4">Multimeric flavodoxin WrbA</fullName>
    </submittedName>
</protein>
<dbReference type="GO" id="GO:0016491">
    <property type="term" value="F:oxidoreductase activity"/>
    <property type="evidence" value="ECO:0007669"/>
    <property type="project" value="InterPro"/>
</dbReference>
<evidence type="ECO:0000313" key="4">
    <source>
        <dbReference type="EMBL" id="ACV22169.1"/>
    </source>
</evidence>
<dbReference type="InterPro" id="IPR051796">
    <property type="entry name" value="ISF_SsuE-like"/>
</dbReference>
<evidence type="ECO:0000259" key="3">
    <source>
        <dbReference type="Pfam" id="PF03358"/>
    </source>
</evidence>
<dbReference type="STRING" id="471855.Shel_11340"/>